<comment type="caution">
    <text evidence="1">The sequence shown here is derived from an EMBL/GenBank/DDBJ whole genome shotgun (WGS) entry which is preliminary data.</text>
</comment>
<evidence type="ECO:0000313" key="2">
    <source>
        <dbReference type="Proteomes" id="UP001597441"/>
    </source>
</evidence>
<evidence type="ECO:0000313" key="1">
    <source>
        <dbReference type="EMBL" id="MFD2536570.1"/>
    </source>
</evidence>
<evidence type="ECO:0008006" key="3">
    <source>
        <dbReference type="Google" id="ProtNLM"/>
    </source>
</evidence>
<keyword evidence="2" id="KW-1185">Reference proteome</keyword>
<dbReference type="Proteomes" id="UP001597441">
    <property type="component" value="Unassembled WGS sequence"/>
</dbReference>
<name>A0ABW5JWR5_9FLAO</name>
<gene>
    <name evidence="1" type="ORF">ACFSQS_15775</name>
</gene>
<dbReference type="EMBL" id="JBHULK010000011">
    <property type="protein sequence ID" value="MFD2536570.1"/>
    <property type="molecule type" value="Genomic_DNA"/>
</dbReference>
<organism evidence="1 2">
    <name type="scientific">Gelatiniphilus marinus</name>
    <dbReference type="NCBI Taxonomy" id="1759464"/>
    <lineage>
        <taxon>Bacteria</taxon>
        <taxon>Pseudomonadati</taxon>
        <taxon>Bacteroidota</taxon>
        <taxon>Flavobacteriia</taxon>
        <taxon>Flavobacteriales</taxon>
        <taxon>Flavobacteriaceae</taxon>
        <taxon>Gelatiniphilus</taxon>
    </lineage>
</organism>
<accession>A0ABW5JWR5</accession>
<proteinExistence type="predicted"/>
<reference evidence="2" key="1">
    <citation type="journal article" date="2019" name="Int. J. Syst. Evol. Microbiol.">
        <title>The Global Catalogue of Microorganisms (GCM) 10K type strain sequencing project: providing services to taxonomists for standard genome sequencing and annotation.</title>
        <authorList>
            <consortium name="The Broad Institute Genomics Platform"/>
            <consortium name="The Broad Institute Genome Sequencing Center for Infectious Disease"/>
            <person name="Wu L."/>
            <person name="Ma J."/>
        </authorList>
    </citation>
    <scope>NUCLEOTIDE SEQUENCE [LARGE SCALE GENOMIC DNA]</scope>
    <source>
        <strain evidence="2">KCTC 42903</strain>
    </source>
</reference>
<dbReference type="RefSeq" id="WP_388021143.1">
    <property type="nucleotide sequence ID" value="NZ_JBHUDT010000010.1"/>
</dbReference>
<protein>
    <recommendedName>
        <fullName evidence="3">Restriction endonuclease</fullName>
    </recommendedName>
</protein>
<sequence length="155" mass="18217">MQNILDEPQFENHIRQDILIPILSDKKDYKLYNFKKAVDVLIAQNGHIPKLYFLEIKYHKKSNGRLGFGSGKGTGFQPEMLKDRTDYFETNLRWILGNIESEQYWFVDNTVIRNYISGGVIGEKYNNIQAKFYNEVPAVDKDELMLLISEWLFSE</sequence>